<feature type="region of interest" description="Disordered" evidence="2">
    <location>
        <begin position="159"/>
        <end position="198"/>
    </location>
</feature>
<dbReference type="GO" id="GO:0016757">
    <property type="term" value="F:glycosyltransferase activity"/>
    <property type="evidence" value="ECO:0007669"/>
    <property type="project" value="UniProtKB-KW"/>
</dbReference>
<dbReference type="STRING" id="542762.A0A4S4E914"/>
<accession>A0A4S4E914</accession>
<dbReference type="Pfam" id="PF00534">
    <property type="entry name" value="Glycos_transf_1"/>
    <property type="match status" value="1"/>
</dbReference>
<dbReference type="SUPFAM" id="SSF53756">
    <property type="entry name" value="UDP-Glycosyltransferase/glycogen phosphorylase"/>
    <property type="match status" value="1"/>
</dbReference>
<dbReference type="PANTHER" id="PTHR47778">
    <property type="entry name" value="BNAA05G14870D PROTEIN"/>
    <property type="match status" value="1"/>
</dbReference>
<organism evidence="5 6">
    <name type="scientific">Camellia sinensis var. sinensis</name>
    <name type="common">China tea</name>
    <dbReference type="NCBI Taxonomy" id="542762"/>
    <lineage>
        <taxon>Eukaryota</taxon>
        <taxon>Viridiplantae</taxon>
        <taxon>Streptophyta</taxon>
        <taxon>Embryophyta</taxon>
        <taxon>Tracheophyta</taxon>
        <taxon>Spermatophyta</taxon>
        <taxon>Magnoliopsida</taxon>
        <taxon>eudicotyledons</taxon>
        <taxon>Gunneridae</taxon>
        <taxon>Pentapetalae</taxon>
        <taxon>asterids</taxon>
        <taxon>Ericales</taxon>
        <taxon>Theaceae</taxon>
        <taxon>Camellia</taxon>
    </lineage>
</organism>
<reference evidence="5 6" key="1">
    <citation type="journal article" date="2018" name="Proc. Natl. Acad. Sci. U.S.A.">
        <title>Draft genome sequence of Camellia sinensis var. sinensis provides insights into the evolution of the tea genome and tea quality.</title>
        <authorList>
            <person name="Wei C."/>
            <person name="Yang H."/>
            <person name="Wang S."/>
            <person name="Zhao J."/>
            <person name="Liu C."/>
            <person name="Gao L."/>
            <person name="Xia E."/>
            <person name="Lu Y."/>
            <person name="Tai Y."/>
            <person name="She G."/>
            <person name="Sun J."/>
            <person name="Cao H."/>
            <person name="Tong W."/>
            <person name="Gao Q."/>
            <person name="Li Y."/>
            <person name="Deng W."/>
            <person name="Jiang X."/>
            <person name="Wang W."/>
            <person name="Chen Q."/>
            <person name="Zhang S."/>
            <person name="Li H."/>
            <person name="Wu J."/>
            <person name="Wang P."/>
            <person name="Li P."/>
            <person name="Shi C."/>
            <person name="Zheng F."/>
            <person name="Jian J."/>
            <person name="Huang B."/>
            <person name="Shan D."/>
            <person name="Shi M."/>
            <person name="Fang C."/>
            <person name="Yue Y."/>
            <person name="Li F."/>
            <person name="Li D."/>
            <person name="Wei S."/>
            <person name="Han B."/>
            <person name="Jiang C."/>
            <person name="Yin Y."/>
            <person name="Xia T."/>
            <person name="Zhang Z."/>
            <person name="Bennetzen J.L."/>
            <person name="Zhao S."/>
            <person name="Wan X."/>
        </authorList>
    </citation>
    <scope>NUCLEOTIDE SEQUENCE [LARGE SCALE GENOMIC DNA]</scope>
    <source>
        <strain evidence="6">cv. Shuchazao</strain>
        <tissue evidence="5">Leaf</tissue>
    </source>
</reference>
<evidence type="ECO:0000256" key="2">
    <source>
        <dbReference type="SAM" id="MobiDB-lite"/>
    </source>
</evidence>
<keyword evidence="1" id="KW-0808">Transferase</keyword>
<evidence type="ECO:0000256" key="3">
    <source>
        <dbReference type="SAM" id="Phobius"/>
    </source>
</evidence>
<dbReference type="Proteomes" id="UP000306102">
    <property type="component" value="Unassembled WGS sequence"/>
</dbReference>
<dbReference type="Gene3D" id="3.40.50.2000">
    <property type="entry name" value="Glycogen Phosphorylase B"/>
    <property type="match status" value="1"/>
</dbReference>
<feature type="compositionally biased region" description="Basic residues" evidence="2">
    <location>
        <begin position="160"/>
        <end position="181"/>
    </location>
</feature>
<dbReference type="EMBL" id="SDRB02006431">
    <property type="protein sequence ID" value="THG12610.1"/>
    <property type="molecule type" value="Genomic_DNA"/>
</dbReference>
<sequence length="656" mass="73326">MEEGDNRGDLLGNVVRPSSLRTSGNLKITLSGKSTPRGSPPFRRLNSSRTPRREGRSSGSSAQWFRSNRLVLWLLLITLWAYAGFYVQSRWAHGERKEGFFGRGSKPNDGNSDSEEIHSRGMIANDTSLEVKTGNDKNQSTSKNIDVVLAKKENVVPSRRIVKKKSKRSGRGSRSKTHGKQKATADVKATEIEEQEPEIPKRNTSYGLLVGPFGSTEDRILEWSPEKRSGSCDRRAEFARRVWSRKFLLIFHELSMTGAPLSMMELATELLSCGATVSAVVVSKKGGLMPELVRRRIKILDDRSNLSFKTAMKADLVIAGSAVCSSWIEQYIAHFPAGSSHIAWWIMENRREYFDRSKLILNQVKMLVFLSESQSKQWQAWCAEENINLNSQLALVPLSVNDELAFVAGIACSLNTPSFGTEKMLEKRRILRNAVREEMGLKDSDMLVMTLSSINAGKGQLLLLESAHMLLEQESSNNDKIIKLVSETESEGMQEQTLKVLIGSVGSKSNKVLYVKAMLSFLSQHSNLSKSVLWTPTTTRVASLYSAADVYVINSQGLGETFGRVTIEAMAFGLPVLGTDAGGTKDIVEHNVTGLLYPLGRPGVQVLSEKIQFLLKNPSMRQEMGMRGRKKVEKMYLKRHMYKKFAEVLFRCMRIK</sequence>
<dbReference type="AlphaFoldDB" id="A0A4S4E914"/>
<feature type="compositionally biased region" description="Polar residues" evidence="2">
    <location>
        <begin position="25"/>
        <end position="37"/>
    </location>
</feature>
<protein>
    <recommendedName>
        <fullName evidence="4">Glycosyl transferase family 1 domain-containing protein</fullName>
    </recommendedName>
</protein>
<feature type="domain" description="Glycosyl transferase family 1" evidence="4">
    <location>
        <begin position="436"/>
        <end position="630"/>
    </location>
</feature>
<feature type="region of interest" description="Disordered" evidence="2">
    <location>
        <begin position="98"/>
        <end position="118"/>
    </location>
</feature>
<dbReference type="InterPro" id="IPR041693">
    <property type="entry name" value="Glyco_trans_4_5"/>
</dbReference>
<keyword evidence="3" id="KW-0472">Membrane</keyword>
<keyword evidence="1" id="KW-0328">Glycosyltransferase</keyword>
<dbReference type="Pfam" id="PF16994">
    <property type="entry name" value="Glyco_trans_4_5"/>
    <property type="match status" value="1"/>
</dbReference>
<dbReference type="PANTHER" id="PTHR47778:SF2">
    <property type="entry name" value="GLYCOSYL TRANSFERASE FAMILY 1 DOMAIN-CONTAINING PROTEIN"/>
    <property type="match status" value="1"/>
</dbReference>
<feature type="transmembrane region" description="Helical" evidence="3">
    <location>
        <begin position="70"/>
        <end position="87"/>
    </location>
</feature>
<feature type="region of interest" description="Disordered" evidence="2">
    <location>
        <begin position="25"/>
        <end position="60"/>
    </location>
</feature>
<name>A0A4S4E914_CAMSN</name>
<gene>
    <name evidence="5" type="ORF">TEA_000972</name>
</gene>
<dbReference type="InterPro" id="IPR001296">
    <property type="entry name" value="Glyco_trans_1"/>
</dbReference>
<keyword evidence="6" id="KW-1185">Reference proteome</keyword>
<evidence type="ECO:0000256" key="1">
    <source>
        <dbReference type="ARBA" id="ARBA00022676"/>
    </source>
</evidence>
<comment type="caution">
    <text evidence="5">The sequence shown here is derived from an EMBL/GenBank/DDBJ whole genome shotgun (WGS) entry which is preliminary data.</text>
</comment>
<dbReference type="CDD" id="cd03801">
    <property type="entry name" value="GT4_PimA-like"/>
    <property type="match status" value="1"/>
</dbReference>
<evidence type="ECO:0000313" key="5">
    <source>
        <dbReference type="EMBL" id="THG12610.1"/>
    </source>
</evidence>
<proteinExistence type="predicted"/>
<keyword evidence="3" id="KW-1133">Transmembrane helix</keyword>
<keyword evidence="3" id="KW-0812">Transmembrane</keyword>
<evidence type="ECO:0000313" key="6">
    <source>
        <dbReference type="Proteomes" id="UP000306102"/>
    </source>
</evidence>
<evidence type="ECO:0000259" key="4">
    <source>
        <dbReference type="Pfam" id="PF00534"/>
    </source>
</evidence>